<dbReference type="Pfam" id="PF14748">
    <property type="entry name" value="P5CR_dimer"/>
    <property type="match status" value="1"/>
</dbReference>
<protein>
    <submittedName>
        <fullName evidence="4">Pyrroline-5-carboxylate reductase dimerization domain-containing protein</fullName>
    </submittedName>
</protein>
<dbReference type="InterPro" id="IPR036291">
    <property type="entry name" value="NAD(P)-bd_dom_sf"/>
</dbReference>
<keyword evidence="5" id="KW-1185">Reference proteome</keyword>
<evidence type="ECO:0000259" key="3">
    <source>
        <dbReference type="Pfam" id="PF14748"/>
    </source>
</evidence>
<sequence length="273" mass="29544">MQIGIVGTGQMGGMLARAFAETASENVYVYNRSRAKAESVAADLTNVIVCDDWETLIERVDAVFLCTKGKDGLSLVKTLGPLLRSDQLLVTTISNIDLDRWRELTPATPVKLIPSLTQTVHRGMMLLSYPRDVPGQQKTELENRLCQIGKPLIIDEGQVRVCSDLASCGPAFLVSICQSWAQAAAQTGSLERSTAEMILKEMLIGLAALLDSGMQFDDVVEKIRVPGGVTDRGIVSMEDLPVRLFTRLHAETARYAQAGQRSSIPAPLPSSGG</sequence>
<dbReference type="Proteomes" id="UP001579974">
    <property type="component" value="Unassembled WGS sequence"/>
</dbReference>
<dbReference type="PANTHER" id="PTHR11645:SF51">
    <property type="entry name" value="COME OPERON PROTEIN 4"/>
    <property type="match status" value="1"/>
</dbReference>
<organism evidence="4 5">
    <name type="scientific">Alicyclobacillus fastidiosus</name>
    <dbReference type="NCBI Taxonomy" id="392011"/>
    <lineage>
        <taxon>Bacteria</taxon>
        <taxon>Bacillati</taxon>
        <taxon>Bacillota</taxon>
        <taxon>Bacilli</taxon>
        <taxon>Bacillales</taxon>
        <taxon>Alicyclobacillaceae</taxon>
        <taxon>Alicyclobacillus</taxon>
    </lineage>
</organism>
<dbReference type="EMBL" id="JBDXSU010000013">
    <property type="protein sequence ID" value="MFB5191754.1"/>
    <property type="molecule type" value="Genomic_DNA"/>
</dbReference>
<dbReference type="SUPFAM" id="SSF48179">
    <property type="entry name" value="6-phosphogluconate dehydrogenase C-terminal domain-like"/>
    <property type="match status" value="1"/>
</dbReference>
<dbReference type="PIRSF" id="PIRSF000193">
    <property type="entry name" value="Pyrrol-5-carb_rd"/>
    <property type="match status" value="1"/>
</dbReference>
<comment type="caution">
    <text evidence="4">The sequence shown here is derived from an EMBL/GenBank/DDBJ whole genome shotgun (WGS) entry which is preliminary data.</text>
</comment>
<dbReference type="Gene3D" id="3.40.50.720">
    <property type="entry name" value="NAD(P)-binding Rossmann-like Domain"/>
    <property type="match status" value="1"/>
</dbReference>
<dbReference type="Pfam" id="PF01488">
    <property type="entry name" value="Shikimate_DH"/>
    <property type="match status" value="1"/>
</dbReference>
<feature type="domain" description="Pyrroline-5-carboxylate reductase dimerisation" evidence="3">
    <location>
        <begin position="156"/>
        <end position="243"/>
    </location>
</feature>
<proteinExistence type="inferred from homology"/>
<dbReference type="Gene3D" id="1.10.3730.10">
    <property type="entry name" value="ProC C-terminal domain-like"/>
    <property type="match status" value="1"/>
</dbReference>
<dbReference type="InterPro" id="IPR029036">
    <property type="entry name" value="P5CR_dimer"/>
</dbReference>
<feature type="domain" description="Quinate/shikimate 5-dehydrogenase/glutamyl-tRNA reductase" evidence="2">
    <location>
        <begin position="2"/>
        <end position="74"/>
    </location>
</feature>
<dbReference type="RefSeq" id="WP_275474108.1">
    <property type="nucleotide sequence ID" value="NZ_CP162940.1"/>
</dbReference>
<evidence type="ECO:0000313" key="5">
    <source>
        <dbReference type="Proteomes" id="UP001579974"/>
    </source>
</evidence>
<dbReference type="PANTHER" id="PTHR11645">
    <property type="entry name" value="PYRROLINE-5-CARBOXYLATE REDUCTASE"/>
    <property type="match status" value="1"/>
</dbReference>
<dbReference type="SUPFAM" id="SSF51735">
    <property type="entry name" value="NAD(P)-binding Rossmann-fold domains"/>
    <property type="match status" value="1"/>
</dbReference>
<dbReference type="InterPro" id="IPR008927">
    <property type="entry name" value="6-PGluconate_DH-like_C_sf"/>
</dbReference>
<gene>
    <name evidence="4" type="ORF">KKP3000_000533</name>
</gene>
<evidence type="ECO:0000256" key="1">
    <source>
        <dbReference type="ARBA" id="ARBA00005525"/>
    </source>
</evidence>
<comment type="similarity">
    <text evidence="1">Belongs to the pyrroline-5-carboxylate reductase family.</text>
</comment>
<evidence type="ECO:0000313" key="4">
    <source>
        <dbReference type="EMBL" id="MFB5191754.1"/>
    </source>
</evidence>
<dbReference type="InterPro" id="IPR000304">
    <property type="entry name" value="Pyrroline-COOH_reductase"/>
</dbReference>
<accession>A0ABV5AHL5</accession>
<reference evidence="4 5" key="1">
    <citation type="journal article" date="2024" name="Int. J. Mol. Sci.">
        <title>Exploration of Alicyclobacillus spp. Genome in Search of Antibiotic Resistance.</title>
        <authorList>
            <person name="Bucka-Kolendo J."/>
            <person name="Kiousi D.E."/>
            <person name="Dekowska A."/>
            <person name="Mikolajczuk-Szczyrba A."/>
            <person name="Karadedos D.M."/>
            <person name="Michael P."/>
            <person name="Galanis A."/>
            <person name="Sokolowska B."/>
        </authorList>
    </citation>
    <scope>NUCLEOTIDE SEQUENCE [LARGE SCALE GENOMIC DNA]</scope>
    <source>
        <strain evidence="4 5">KKP 3000</strain>
    </source>
</reference>
<dbReference type="InterPro" id="IPR006151">
    <property type="entry name" value="Shikm_DH/Glu-tRNA_Rdtase"/>
</dbReference>
<evidence type="ECO:0000259" key="2">
    <source>
        <dbReference type="Pfam" id="PF01488"/>
    </source>
</evidence>
<name>A0ABV5AHL5_9BACL</name>